<feature type="transmembrane region" description="Helical" evidence="1">
    <location>
        <begin position="88"/>
        <end position="105"/>
    </location>
</feature>
<dbReference type="AlphaFoldDB" id="A0A6G3WJN6"/>
<keyword evidence="1" id="KW-0472">Membrane</keyword>
<accession>A0A6G3WJN6</accession>
<feature type="transmembrane region" description="Helical" evidence="1">
    <location>
        <begin position="25"/>
        <end position="43"/>
    </location>
</feature>
<proteinExistence type="predicted"/>
<gene>
    <name evidence="2" type="ORF">G3M58_04265</name>
</gene>
<evidence type="ECO:0000256" key="1">
    <source>
        <dbReference type="SAM" id="Phobius"/>
    </source>
</evidence>
<protein>
    <submittedName>
        <fullName evidence="2">GGDEF domain-containing protein</fullName>
    </submittedName>
</protein>
<keyword evidence="1" id="KW-1133">Transmembrane helix</keyword>
<evidence type="ECO:0000313" key="2">
    <source>
        <dbReference type="EMBL" id="NEE05643.1"/>
    </source>
</evidence>
<name>A0A6G3WJN6_9ACTN</name>
<keyword evidence="1" id="KW-0812">Transmembrane</keyword>
<sequence>MAGYVLLVVGLTTGYLMWPAARAPLWALIGLAGGTAVLVGVRVHRPRCRWPWWVLAAALLLFAAGDTYYNVMEAYFSASNPYPSPADACYLLTYPLFTVGLLGLVRNRMAGRDVP</sequence>
<dbReference type="EMBL" id="JAAGMN010000399">
    <property type="protein sequence ID" value="NEE05643.1"/>
    <property type="molecule type" value="Genomic_DNA"/>
</dbReference>
<reference evidence="2" key="1">
    <citation type="submission" date="2020-01" db="EMBL/GenBank/DDBJ databases">
        <title>Insect and environment-associated Actinomycetes.</title>
        <authorList>
            <person name="Currrie C."/>
            <person name="Chevrette M."/>
            <person name="Carlson C."/>
            <person name="Stubbendieck R."/>
            <person name="Wendt-Pienkowski E."/>
        </authorList>
    </citation>
    <scope>NUCLEOTIDE SEQUENCE</scope>
    <source>
        <strain evidence="2">SID7499</strain>
    </source>
</reference>
<feature type="non-terminal residue" evidence="2">
    <location>
        <position position="115"/>
    </location>
</feature>
<organism evidence="2">
    <name type="scientific">Streptomyces sp. SID7499</name>
    <dbReference type="NCBI Taxonomy" id="2706086"/>
    <lineage>
        <taxon>Bacteria</taxon>
        <taxon>Bacillati</taxon>
        <taxon>Actinomycetota</taxon>
        <taxon>Actinomycetes</taxon>
        <taxon>Kitasatosporales</taxon>
        <taxon>Streptomycetaceae</taxon>
        <taxon>Streptomyces</taxon>
    </lineage>
</organism>
<comment type="caution">
    <text evidence="2">The sequence shown here is derived from an EMBL/GenBank/DDBJ whole genome shotgun (WGS) entry which is preliminary data.</text>
</comment>
<feature type="transmembrane region" description="Helical" evidence="1">
    <location>
        <begin position="50"/>
        <end position="68"/>
    </location>
</feature>